<evidence type="ECO:0008006" key="5">
    <source>
        <dbReference type="Google" id="ProtNLM"/>
    </source>
</evidence>
<evidence type="ECO:0000256" key="1">
    <source>
        <dbReference type="ARBA" id="ARBA00009042"/>
    </source>
</evidence>
<keyword evidence="4" id="KW-1185">Reference proteome</keyword>
<dbReference type="Pfam" id="PF07938">
    <property type="entry name" value="Fungal_lectin"/>
    <property type="match status" value="1"/>
</dbReference>
<protein>
    <recommendedName>
        <fullName evidence="5">Fucose-specific lectin</fullName>
    </recommendedName>
</protein>
<dbReference type="InterPro" id="IPR012475">
    <property type="entry name" value="Fungal_lectin"/>
</dbReference>
<dbReference type="Gene3D" id="2.120.10.70">
    <property type="entry name" value="Fucose-specific lectin"/>
    <property type="match status" value="1"/>
</dbReference>
<comment type="similarity">
    <text evidence="1">Belongs to the fungal fucose-specific lectin family.</text>
</comment>
<dbReference type="AlphaFoldDB" id="A0AAU9IW56"/>
<reference evidence="3" key="1">
    <citation type="submission" date="2021-09" db="EMBL/GenBank/DDBJ databases">
        <authorList>
            <consortium name="AG Swart"/>
            <person name="Singh M."/>
            <person name="Singh A."/>
            <person name="Seah K."/>
            <person name="Emmerich C."/>
        </authorList>
    </citation>
    <scope>NUCLEOTIDE SEQUENCE</scope>
    <source>
        <strain evidence="3">ATCC30299</strain>
    </source>
</reference>
<evidence type="ECO:0000256" key="2">
    <source>
        <dbReference type="SAM" id="SignalP"/>
    </source>
</evidence>
<accession>A0AAU9IW56</accession>
<comment type="caution">
    <text evidence="3">The sequence shown here is derived from an EMBL/GenBank/DDBJ whole genome shotgun (WGS) entry which is preliminary data.</text>
</comment>
<feature type="chain" id="PRO_5043762280" description="Fucose-specific lectin" evidence="2">
    <location>
        <begin position="18"/>
        <end position="162"/>
    </location>
</feature>
<dbReference type="EMBL" id="CAJZBQ010000024">
    <property type="protein sequence ID" value="CAG9319927.1"/>
    <property type="molecule type" value="Genomic_DNA"/>
</dbReference>
<dbReference type="Proteomes" id="UP001162131">
    <property type="component" value="Unassembled WGS sequence"/>
</dbReference>
<proteinExistence type="inferred from homology"/>
<keyword evidence="2" id="KW-0732">Signal</keyword>
<feature type="signal peptide" evidence="2">
    <location>
        <begin position="1"/>
        <end position="17"/>
    </location>
</feature>
<organism evidence="3 4">
    <name type="scientific">Blepharisma stoltei</name>
    <dbReference type="NCBI Taxonomy" id="1481888"/>
    <lineage>
        <taxon>Eukaryota</taxon>
        <taxon>Sar</taxon>
        <taxon>Alveolata</taxon>
        <taxon>Ciliophora</taxon>
        <taxon>Postciliodesmatophora</taxon>
        <taxon>Heterotrichea</taxon>
        <taxon>Heterotrichida</taxon>
        <taxon>Blepharismidae</taxon>
        <taxon>Blepharisma</taxon>
    </lineage>
</organism>
<name>A0AAU9IW56_9CILI</name>
<dbReference type="SUPFAM" id="SSF89372">
    <property type="entry name" value="Fucose-specific lectin"/>
    <property type="match status" value="1"/>
</dbReference>
<sequence>MLKNLFIVLALVNIGLSTETSTEDTSVSCPTTTPTETLAVISWNKKNVRVYHAHDGVVDEWCYDGGSWYVGSFSATGKTVSAVAWNTVNIRVYVGDGTNIVEYCWDGKGWYVGSFTAEGVVTGSTSWLSGSNIIIKVYVKTHLGNIEEHTYNKGWSVTSTFG</sequence>
<evidence type="ECO:0000313" key="3">
    <source>
        <dbReference type="EMBL" id="CAG9319927.1"/>
    </source>
</evidence>
<dbReference type="Gene3D" id="2.40.128.190">
    <property type="match status" value="1"/>
</dbReference>
<gene>
    <name evidence="3" type="ORF">BSTOLATCC_MIC25171</name>
</gene>
<evidence type="ECO:0000313" key="4">
    <source>
        <dbReference type="Proteomes" id="UP001162131"/>
    </source>
</evidence>